<dbReference type="GO" id="GO:0034220">
    <property type="term" value="P:monoatomic ion transmembrane transport"/>
    <property type="evidence" value="ECO:0007669"/>
    <property type="project" value="UniProtKB-KW"/>
</dbReference>
<keyword evidence="3" id="KW-0813">Transport</keyword>
<keyword evidence="4" id="KW-1185">Reference proteome</keyword>
<dbReference type="Gene3D" id="3.30.70.1450">
    <property type="entry name" value="Regulator of K+ conductance, C-terminal domain"/>
    <property type="match status" value="1"/>
</dbReference>
<comment type="caution">
    <text evidence="3">The sequence shown here is derived from an EMBL/GenBank/DDBJ whole genome shotgun (WGS) entry which is preliminary data.</text>
</comment>
<dbReference type="Pfam" id="PF02080">
    <property type="entry name" value="TrkA_C"/>
    <property type="match status" value="1"/>
</dbReference>
<dbReference type="Gene3D" id="3.40.50.720">
    <property type="entry name" value="NAD(P)-binding Rossmann-like Domain"/>
    <property type="match status" value="1"/>
</dbReference>
<accession>A0ABW6IH03</accession>
<dbReference type="PROSITE" id="PS51202">
    <property type="entry name" value="RCK_C"/>
    <property type="match status" value="1"/>
</dbReference>
<gene>
    <name evidence="3" type="ORF">ACFVKH_14470</name>
</gene>
<dbReference type="InterPro" id="IPR006037">
    <property type="entry name" value="RCK_C"/>
</dbReference>
<sequence>MNLSSLSFFHHLRSGNRQFAVIGLGRFGRAVCSTLHQLGYEVLGVDVDERRVAQILTDQLATHAIQLDSTEPSALKEAGIADMDTVIIAIGNYIQESIITTLNVKEAGVPHVIAKASTEIHGKLLDRVGADRVVFPEHEMGCELARSLTRPGVLDRFELDPDHSIVEVIVPEAFDQKTIVELDLRKRYGLTLMAISKEESPDKFEVNPSPVTRLRAGTVMVVIGSNKGIDRLPMTHSSGVNG</sequence>
<feature type="domain" description="RCK N-terminal" evidence="1">
    <location>
        <begin position="16"/>
        <end position="134"/>
    </location>
</feature>
<evidence type="ECO:0000313" key="3">
    <source>
        <dbReference type="EMBL" id="MFE4107494.1"/>
    </source>
</evidence>
<dbReference type="Pfam" id="PF02254">
    <property type="entry name" value="TrkA_N"/>
    <property type="match status" value="1"/>
</dbReference>
<evidence type="ECO:0000259" key="1">
    <source>
        <dbReference type="PROSITE" id="PS51201"/>
    </source>
</evidence>
<dbReference type="PANTHER" id="PTHR43833:SF7">
    <property type="entry name" value="KTR SYSTEM POTASSIUM UPTAKE PROTEIN C"/>
    <property type="match status" value="1"/>
</dbReference>
<dbReference type="InterPro" id="IPR050721">
    <property type="entry name" value="Trk_Ktr_HKT_K-transport"/>
</dbReference>
<dbReference type="Proteomes" id="UP001600165">
    <property type="component" value="Unassembled WGS sequence"/>
</dbReference>
<name>A0ABW6IH03_9CYAN</name>
<dbReference type="RefSeq" id="WP_377966260.1">
    <property type="nucleotide sequence ID" value="NZ_JBHZOL010000087.1"/>
</dbReference>
<dbReference type="EMBL" id="JBHZOL010000087">
    <property type="protein sequence ID" value="MFE4107494.1"/>
    <property type="molecule type" value="Genomic_DNA"/>
</dbReference>
<reference evidence="3 4" key="1">
    <citation type="submission" date="2024-10" db="EMBL/GenBank/DDBJ databases">
        <authorList>
            <person name="Ratan Roy A."/>
            <person name="Morales Sandoval P.H."/>
            <person name="De Los Santos Villalobos S."/>
            <person name="Chakraborty S."/>
            <person name="Mukherjee J."/>
        </authorList>
    </citation>
    <scope>NUCLEOTIDE SEQUENCE [LARGE SCALE GENOMIC DNA]</scope>
    <source>
        <strain evidence="3 4">S1</strain>
    </source>
</reference>
<evidence type="ECO:0000313" key="4">
    <source>
        <dbReference type="Proteomes" id="UP001600165"/>
    </source>
</evidence>
<protein>
    <submittedName>
        <fullName evidence="3">Potassium channel family protein</fullName>
    </submittedName>
</protein>
<evidence type="ECO:0000259" key="2">
    <source>
        <dbReference type="PROSITE" id="PS51202"/>
    </source>
</evidence>
<keyword evidence="3" id="KW-0406">Ion transport</keyword>
<dbReference type="InterPro" id="IPR036721">
    <property type="entry name" value="RCK_C_sf"/>
</dbReference>
<dbReference type="InterPro" id="IPR003148">
    <property type="entry name" value="RCK_N"/>
</dbReference>
<organism evidence="3 4">
    <name type="scientific">Almyronema epifaneia S1</name>
    <dbReference type="NCBI Taxonomy" id="2991925"/>
    <lineage>
        <taxon>Bacteria</taxon>
        <taxon>Bacillati</taxon>
        <taxon>Cyanobacteriota</taxon>
        <taxon>Cyanophyceae</taxon>
        <taxon>Nodosilineales</taxon>
        <taxon>Nodosilineaceae</taxon>
        <taxon>Almyronema</taxon>
        <taxon>Almyronema epifaneia</taxon>
    </lineage>
</organism>
<dbReference type="SUPFAM" id="SSF51735">
    <property type="entry name" value="NAD(P)-binding Rossmann-fold domains"/>
    <property type="match status" value="1"/>
</dbReference>
<dbReference type="InterPro" id="IPR036291">
    <property type="entry name" value="NAD(P)-bd_dom_sf"/>
</dbReference>
<feature type="domain" description="RCK C-terminal" evidence="2">
    <location>
        <begin position="152"/>
        <end position="238"/>
    </location>
</feature>
<dbReference type="PANTHER" id="PTHR43833">
    <property type="entry name" value="POTASSIUM CHANNEL PROTEIN 2-RELATED-RELATED"/>
    <property type="match status" value="1"/>
</dbReference>
<dbReference type="PROSITE" id="PS51201">
    <property type="entry name" value="RCK_N"/>
    <property type="match status" value="1"/>
</dbReference>
<dbReference type="SUPFAM" id="SSF116726">
    <property type="entry name" value="TrkA C-terminal domain-like"/>
    <property type="match status" value="1"/>
</dbReference>
<proteinExistence type="predicted"/>
<keyword evidence="3" id="KW-0407">Ion channel</keyword>